<gene>
    <name evidence="8" type="ORF">Q5716_01335</name>
</gene>
<evidence type="ECO:0000313" key="9">
    <source>
        <dbReference type="Proteomes" id="UP001241072"/>
    </source>
</evidence>
<keyword evidence="9" id="KW-1185">Reference proteome</keyword>
<dbReference type="PANTHER" id="PTHR42973">
    <property type="entry name" value="BINDING OXIDOREDUCTASE, PUTATIVE (AFU_ORTHOLOGUE AFUA_1G17690)-RELATED"/>
    <property type="match status" value="1"/>
</dbReference>
<sequence>MPDYGHALQFGTFITPTNAAPQQPVALAQLTEQLGLDLVTFQDHPYQPAFLDTWTLMSWVAASTERVHISGNVLNLPLRQPAVLARAVASLDLLSGGRIELGLGAGAFWDAIGAMGEPRLTIGEGVTALGEAIDVIRGIWDAGNRTPLRTDGQFHAVNGAKRGPAPAHDVPIWLGAYKPRMQRLIGAKADGWLPSLPYLQPGDLEAGNERIDAAAVEAGRDPREIRRLLNLGNSASAAQLVDLALEHGVSTFILGSDDPAAMERFAEVAAEVREQVAAERASRGTEQGPVRSPQALAKRRPGIDYDGLPASLAEDAVEPGDSRYSRVQNNYMRGGDPGLVLRPATVEQVQDAVLFAARHRDVPFGVRSGGHGVSGRSTNDGGIVLDLGRLNRIEVIDEDARLVRIGPGARWGEVARALEPHGWAISSGDYGGVGVGGLATAGGVGFLGREHGLTIDHVRAVELVLADGSAVRASATENADLFWAVRGAGAAIGVVTSFEFEAAEVGDIGWVQLAYDASDLEAFLENWGDAQENAPRDVTTFILIGRPSPGQPTVAQLYGVVDSSDPDTIIERLQPFAQIAPLVQQQVQLVPYAQVMANAQPGDHQGRGEPLARSGLLQSVTPAAASDLADFIRGGAPYFFQVRAVGGAVGDVDEDATAYSHREANFALTALGSSRAALDAAWDTLVGPHTEGMYWSFNSDARPERVAEAFPPATLARLLALKARVDPTGLFRDNLVLTPELAEAPGFDAA</sequence>
<dbReference type="Pfam" id="PF00296">
    <property type="entry name" value="Bac_luciferase"/>
    <property type="match status" value="1"/>
</dbReference>
<keyword evidence="3" id="KW-0285">Flavoprotein</keyword>
<evidence type="ECO:0000256" key="6">
    <source>
        <dbReference type="SAM" id="MobiDB-lite"/>
    </source>
</evidence>
<feature type="region of interest" description="Disordered" evidence="6">
    <location>
        <begin position="277"/>
        <end position="311"/>
    </location>
</feature>
<dbReference type="PANTHER" id="PTHR42973:SF39">
    <property type="entry name" value="FAD-BINDING PCMH-TYPE DOMAIN-CONTAINING PROTEIN"/>
    <property type="match status" value="1"/>
</dbReference>
<dbReference type="InterPro" id="IPR016166">
    <property type="entry name" value="FAD-bd_PCMH"/>
</dbReference>
<evidence type="ECO:0000259" key="7">
    <source>
        <dbReference type="PROSITE" id="PS51387"/>
    </source>
</evidence>
<dbReference type="InterPro" id="IPR050416">
    <property type="entry name" value="FAD-linked_Oxidoreductase"/>
</dbReference>
<dbReference type="RefSeq" id="WP_305001290.1">
    <property type="nucleotide sequence ID" value="NZ_JAUQUB010000001.1"/>
</dbReference>
<dbReference type="PROSITE" id="PS51387">
    <property type="entry name" value="FAD_PCMH"/>
    <property type="match status" value="1"/>
</dbReference>
<dbReference type="Proteomes" id="UP001241072">
    <property type="component" value="Unassembled WGS sequence"/>
</dbReference>
<evidence type="ECO:0000256" key="2">
    <source>
        <dbReference type="ARBA" id="ARBA00005466"/>
    </source>
</evidence>
<proteinExistence type="inferred from homology"/>
<name>A0ABT9BIL1_9MICO</name>
<evidence type="ECO:0000256" key="4">
    <source>
        <dbReference type="ARBA" id="ARBA00022827"/>
    </source>
</evidence>
<organism evidence="8 9">
    <name type="scientific">Antiquaquibacter soli</name>
    <dbReference type="NCBI Taxonomy" id="3064523"/>
    <lineage>
        <taxon>Bacteria</taxon>
        <taxon>Bacillati</taxon>
        <taxon>Actinomycetota</taxon>
        <taxon>Actinomycetes</taxon>
        <taxon>Micrococcales</taxon>
        <taxon>Microbacteriaceae</taxon>
        <taxon>Antiquaquibacter</taxon>
    </lineage>
</organism>
<keyword evidence="4" id="KW-0274">FAD</keyword>
<dbReference type="InterPro" id="IPR016167">
    <property type="entry name" value="FAD-bd_PCMH_sub1"/>
</dbReference>
<dbReference type="Pfam" id="PF01565">
    <property type="entry name" value="FAD_binding_4"/>
    <property type="match status" value="1"/>
</dbReference>
<reference evidence="8 9" key="1">
    <citation type="submission" date="2023-07" db="EMBL/GenBank/DDBJ databases">
        <title>Protaetiibacter sp. nov WY-16 isolated from soil.</title>
        <authorList>
            <person name="Liu B."/>
            <person name="Wan Y."/>
        </authorList>
    </citation>
    <scope>NUCLEOTIDE SEQUENCE [LARGE SCALE GENOMIC DNA]</scope>
    <source>
        <strain evidence="8 9">WY-16</strain>
    </source>
</reference>
<evidence type="ECO:0000256" key="5">
    <source>
        <dbReference type="ARBA" id="ARBA00023002"/>
    </source>
</evidence>
<evidence type="ECO:0000313" key="8">
    <source>
        <dbReference type="EMBL" id="MDO7880864.1"/>
    </source>
</evidence>
<keyword evidence="5" id="KW-0560">Oxidoreductase</keyword>
<dbReference type="SUPFAM" id="SSF51679">
    <property type="entry name" value="Bacterial luciferase-like"/>
    <property type="match status" value="1"/>
</dbReference>
<comment type="caution">
    <text evidence="8">The sequence shown here is derived from an EMBL/GenBank/DDBJ whole genome shotgun (WGS) entry which is preliminary data.</text>
</comment>
<dbReference type="Gene3D" id="3.30.465.10">
    <property type="match status" value="1"/>
</dbReference>
<dbReference type="Gene3D" id="3.30.43.10">
    <property type="entry name" value="Uridine Diphospho-n-acetylenolpyruvylglucosamine Reductase, domain 2"/>
    <property type="match status" value="1"/>
</dbReference>
<evidence type="ECO:0000256" key="3">
    <source>
        <dbReference type="ARBA" id="ARBA00022630"/>
    </source>
</evidence>
<dbReference type="InterPro" id="IPR011251">
    <property type="entry name" value="Luciferase-like_dom"/>
</dbReference>
<dbReference type="Gene3D" id="3.40.462.20">
    <property type="match status" value="1"/>
</dbReference>
<accession>A0ABT9BIL1</accession>
<dbReference type="InterPro" id="IPR036661">
    <property type="entry name" value="Luciferase-like_sf"/>
</dbReference>
<protein>
    <submittedName>
        <fullName evidence="8">LLM class flavin-dependent oxidoreductase</fullName>
    </submittedName>
</protein>
<dbReference type="InterPro" id="IPR036318">
    <property type="entry name" value="FAD-bd_PCMH-like_sf"/>
</dbReference>
<evidence type="ECO:0000256" key="1">
    <source>
        <dbReference type="ARBA" id="ARBA00001974"/>
    </source>
</evidence>
<dbReference type="InterPro" id="IPR016169">
    <property type="entry name" value="FAD-bd_PCMH_sub2"/>
</dbReference>
<dbReference type="EMBL" id="JAUQUB010000001">
    <property type="protein sequence ID" value="MDO7880864.1"/>
    <property type="molecule type" value="Genomic_DNA"/>
</dbReference>
<comment type="cofactor">
    <cofactor evidence="1">
        <name>FAD</name>
        <dbReference type="ChEBI" id="CHEBI:57692"/>
    </cofactor>
</comment>
<dbReference type="SUPFAM" id="SSF56176">
    <property type="entry name" value="FAD-binding/transporter-associated domain-like"/>
    <property type="match status" value="1"/>
</dbReference>
<dbReference type="CDD" id="cd01097">
    <property type="entry name" value="Tetrahydromethanopterin_reductase"/>
    <property type="match status" value="1"/>
</dbReference>
<dbReference type="Gene3D" id="3.20.20.30">
    <property type="entry name" value="Luciferase-like domain"/>
    <property type="match status" value="1"/>
</dbReference>
<feature type="domain" description="FAD-binding PCMH-type" evidence="7">
    <location>
        <begin position="332"/>
        <end position="505"/>
    </location>
</feature>
<comment type="similarity">
    <text evidence="2">Belongs to the oxygen-dependent FAD-linked oxidoreductase family.</text>
</comment>
<dbReference type="InterPro" id="IPR006094">
    <property type="entry name" value="Oxid_FAD_bind_N"/>
</dbReference>